<sequence>MIQFQKDESIGDFTDCFYLKVQVLTEFRSLTLNHVHIALCSKIKPYEALYCTLMPAFQVNFSIDGMVHYLCQYDNTFGPTNALIKPKPLLTFPACTEGNGQFAPKDNMSKVTYHCYNCKRHYANTYTLKTGVHILLPQDVIIQGKVLVE</sequence>
<reference evidence="1" key="1">
    <citation type="submission" date="2022-04" db="EMBL/GenBank/DDBJ databases">
        <title>Genome of the entomopathogenic fungus Entomophthora muscae.</title>
        <authorList>
            <person name="Elya C."/>
            <person name="Lovett B.R."/>
            <person name="Lee E."/>
            <person name="Macias A.M."/>
            <person name="Hajek A.E."/>
            <person name="De Bivort B.L."/>
            <person name="Kasson M.T."/>
            <person name="De Fine Licht H.H."/>
            <person name="Stajich J.E."/>
        </authorList>
    </citation>
    <scope>NUCLEOTIDE SEQUENCE</scope>
    <source>
        <strain evidence="1">Berkeley</strain>
    </source>
</reference>
<name>A0ACC2TZ33_9FUNG</name>
<evidence type="ECO:0000313" key="1">
    <source>
        <dbReference type="EMBL" id="KAJ9079918.1"/>
    </source>
</evidence>
<protein>
    <submittedName>
        <fullName evidence="1">Uncharacterized protein</fullName>
    </submittedName>
</protein>
<gene>
    <name evidence="1" type="ORF">DSO57_1030547</name>
</gene>
<keyword evidence="2" id="KW-1185">Reference proteome</keyword>
<comment type="caution">
    <text evidence="1">The sequence shown here is derived from an EMBL/GenBank/DDBJ whole genome shotgun (WGS) entry which is preliminary data.</text>
</comment>
<dbReference type="EMBL" id="QTSX02001631">
    <property type="protein sequence ID" value="KAJ9079918.1"/>
    <property type="molecule type" value="Genomic_DNA"/>
</dbReference>
<organism evidence="1 2">
    <name type="scientific">Entomophthora muscae</name>
    <dbReference type="NCBI Taxonomy" id="34485"/>
    <lineage>
        <taxon>Eukaryota</taxon>
        <taxon>Fungi</taxon>
        <taxon>Fungi incertae sedis</taxon>
        <taxon>Zoopagomycota</taxon>
        <taxon>Entomophthoromycotina</taxon>
        <taxon>Entomophthoromycetes</taxon>
        <taxon>Entomophthorales</taxon>
        <taxon>Entomophthoraceae</taxon>
        <taxon>Entomophthora</taxon>
    </lineage>
</organism>
<dbReference type="Proteomes" id="UP001165960">
    <property type="component" value="Unassembled WGS sequence"/>
</dbReference>
<proteinExistence type="predicted"/>
<evidence type="ECO:0000313" key="2">
    <source>
        <dbReference type="Proteomes" id="UP001165960"/>
    </source>
</evidence>
<accession>A0ACC2TZ33</accession>